<keyword evidence="5" id="KW-1185">Reference proteome</keyword>
<dbReference type="GO" id="GO:0045596">
    <property type="term" value="P:negative regulation of cell differentiation"/>
    <property type="evidence" value="ECO:0007669"/>
    <property type="project" value="InterPro"/>
</dbReference>
<gene>
    <name evidence="4" type="ORF">FD754_019316</name>
</gene>
<comment type="caution">
    <text evidence="4">The sequence shown here is derived from an EMBL/GenBank/DDBJ whole genome shotgun (WGS) entry which is preliminary data.</text>
</comment>
<accession>A0A5N3V197</accession>
<dbReference type="GO" id="GO:0043066">
    <property type="term" value="P:negative regulation of apoptotic process"/>
    <property type="evidence" value="ECO:0007669"/>
    <property type="project" value="InterPro"/>
</dbReference>
<dbReference type="GO" id="GO:0005737">
    <property type="term" value="C:cytoplasm"/>
    <property type="evidence" value="ECO:0007669"/>
    <property type="project" value="TreeGrafter"/>
</dbReference>
<proteinExistence type="inferred from homology"/>
<evidence type="ECO:0000256" key="3">
    <source>
        <dbReference type="ARBA" id="ARBA00022737"/>
    </source>
</evidence>
<comment type="similarity">
    <text evidence="1">Belongs to the PRAME family.</text>
</comment>
<dbReference type="EMBL" id="VCEA01000003">
    <property type="protein sequence ID" value="KAB0342390.1"/>
    <property type="molecule type" value="Genomic_DNA"/>
</dbReference>
<dbReference type="FunFam" id="3.80.10.10:FF:000794">
    <property type="entry name" value="Similar to preferentially-expressed antigen in melanoma-like 3"/>
    <property type="match status" value="1"/>
</dbReference>
<evidence type="ECO:0000256" key="2">
    <source>
        <dbReference type="ARBA" id="ARBA00022614"/>
    </source>
</evidence>
<evidence type="ECO:0000313" key="4">
    <source>
        <dbReference type="EMBL" id="KAB0342390.1"/>
    </source>
</evidence>
<dbReference type="GO" id="GO:0008284">
    <property type="term" value="P:positive regulation of cell population proliferation"/>
    <property type="evidence" value="ECO:0007669"/>
    <property type="project" value="InterPro"/>
</dbReference>
<dbReference type="PIRSF" id="PIRSF038286">
    <property type="entry name" value="PRAME"/>
    <property type="match status" value="1"/>
</dbReference>
<dbReference type="PANTHER" id="PTHR14224">
    <property type="entry name" value="SIMILAR TO PREFERENTIALLY EXPRESSED ANTIGEN IN MELANOMA-LIKE 3"/>
    <property type="match status" value="1"/>
</dbReference>
<keyword evidence="3" id="KW-0677">Repeat</keyword>
<name>A0A5N3V197_MUNMU</name>
<keyword evidence="2" id="KW-0433">Leucine-rich repeat</keyword>
<dbReference type="Proteomes" id="UP000326458">
    <property type="component" value="Unassembled WGS sequence"/>
</dbReference>
<dbReference type="PANTHER" id="PTHR14224:SF12">
    <property type="entry name" value="PRAME NUCLEAR RECEPTOR TRANSCRIPTIONAL REGULATOR"/>
    <property type="match status" value="1"/>
</dbReference>
<evidence type="ECO:0000256" key="1">
    <source>
        <dbReference type="ARBA" id="ARBA00009608"/>
    </source>
</evidence>
<dbReference type="SUPFAM" id="SSF52047">
    <property type="entry name" value="RNI-like"/>
    <property type="match status" value="1"/>
</dbReference>
<protein>
    <submittedName>
        <fullName evidence="4">Uncharacterized protein</fullName>
    </submittedName>
</protein>
<evidence type="ECO:0000313" key="5">
    <source>
        <dbReference type="Proteomes" id="UP000326458"/>
    </source>
</evidence>
<organism evidence="4 5">
    <name type="scientific">Muntiacus muntjak</name>
    <name type="common">Barking deer</name>
    <name type="synonym">Indian muntjac</name>
    <dbReference type="NCBI Taxonomy" id="9888"/>
    <lineage>
        <taxon>Eukaryota</taxon>
        <taxon>Metazoa</taxon>
        <taxon>Chordata</taxon>
        <taxon>Craniata</taxon>
        <taxon>Vertebrata</taxon>
        <taxon>Euteleostomi</taxon>
        <taxon>Mammalia</taxon>
        <taxon>Eutheria</taxon>
        <taxon>Laurasiatheria</taxon>
        <taxon>Artiodactyla</taxon>
        <taxon>Ruminantia</taxon>
        <taxon>Pecora</taxon>
        <taxon>Cervidae</taxon>
        <taxon>Muntiacinae</taxon>
        <taxon>Muntiacus</taxon>
    </lineage>
</organism>
<dbReference type="GO" id="GO:0045892">
    <property type="term" value="P:negative regulation of DNA-templated transcription"/>
    <property type="evidence" value="ECO:0007669"/>
    <property type="project" value="InterPro"/>
</dbReference>
<dbReference type="Gene3D" id="3.80.10.10">
    <property type="entry name" value="Ribonuclease Inhibitor"/>
    <property type="match status" value="1"/>
</dbReference>
<dbReference type="AlphaFoldDB" id="A0A5N3V197"/>
<sequence>MSVHNPPRLVILAAVSLWRDEALAISSLEYLSMELYPPLFMTAFSGRNRETLKAMLQAWPFVRLPLLGKCKLWVVDLYNTGQNFWSLWSGASMTEPRSTTKQHLAPMNVFIELCLKRRTLDNFLTCILRWVEQRKSSIHLWCKKLKIISMPMDNIMKVLSMVQLDCIQEVQVSCTWNLLHFFHIHMSAFKKQEQHHIVQITSQFLKLSHFQNLHLASPSFPEGCLDQMLRYLKSPLDSLSRTKCWFTESDLIHLSQSPDISQLKSLDLSGVTMTDFRPELLQVLLEKVAATMQELDFYVCGITDSQLEAFLPALSRCSQLRSFSPCGNLLSTAVTEKLLRHTAVLPCLRQERYPAPQETYRPRGVLLEARLAQLWAQLLEILRDLGRPRIIWISLSPCPRCGEDVCHHMEPIIYSSTA</sequence>
<reference evidence="4 5" key="1">
    <citation type="submission" date="2019-06" db="EMBL/GenBank/DDBJ databases">
        <title>Discovery of a novel chromosome fission-fusion reversal in muntjac.</title>
        <authorList>
            <person name="Mudd A.B."/>
            <person name="Bredeson J.V."/>
            <person name="Baum R."/>
            <person name="Hockemeyer D."/>
            <person name="Rokhsar D.S."/>
        </authorList>
    </citation>
    <scope>NUCLEOTIDE SEQUENCE [LARGE SCALE GENOMIC DNA]</scope>
    <source>
        <strain evidence="4">UTSW_UCB_Mm</strain>
        <tissue evidence="4">Fibroblast cell line</tissue>
    </source>
</reference>
<dbReference type="InterPro" id="IPR032675">
    <property type="entry name" value="LRR_dom_sf"/>
</dbReference>
<dbReference type="InterPro" id="IPR026271">
    <property type="entry name" value="PRAME"/>
</dbReference>
<dbReference type="InterPro" id="IPR050694">
    <property type="entry name" value="LRRC14/PRAME"/>
</dbReference>